<dbReference type="GO" id="GO:0001147">
    <property type="term" value="F:transcription termination site sequence-specific DNA binding"/>
    <property type="evidence" value="ECO:0007669"/>
    <property type="project" value="TreeGrafter"/>
</dbReference>
<dbReference type="CDD" id="cd18808">
    <property type="entry name" value="SF1_C_Upf1"/>
    <property type="match status" value="1"/>
</dbReference>
<feature type="compositionally biased region" description="Basic and acidic residues" evidence="1">
    <location>
        <begin position="24"/>
        <end position="33"/>
    </location>
</feature>
<protein>
    <recommendedName>
        <fullName evidence="6">AAA+ ATPase domain-containing protein</fullName>
    </recommendedName>
</protein>
<feature type="compositionally biased region" description="Basic and acidic residues" evidence="1">
    <location>
        <begin position="185"/>
        <end position="205"/>
    </location>
</feature>
<evidence type="ECO:0000256" key="1">
    <source>
        <dbReference type="SAM" id="MobiDB-lite"/>
    </source>
</evidence>
<dbReference type="InterPro" id="IPR041679">
    <property type="entry name" value="DNA2/NAM7-like_C"/>
</dbReference>
<feature type="compositionally biased region" description="Basic and acidic residues" evidence="1">
    <location>
        <begin position="41"/>
        <end position="79"/>
    </location>
</feature>
<dbReference type="GO" id="GO:0006369">
    <property type="term" value="P:termination of RNA polymerase II transcription"/>
    <property type="evidence" value="ECO:0007669"/>
    <property type="project" value="TreeGrafter"/>
</dbReference>
<keyword evidence="5" id="KW-1185">Reference proteome</keyword>
<reference evidence="4" key="2">
    <citation type="submission" date="2020-05" db="UniProtKB">
        <authorList>
            <consortium name="EnsemblMetazoa"/>
        </authorList>
    </citation>
    <scope>IDENTIFICATION</scope>
    <source>
        <strain evidence="4">CM1001059</strain>
    </source>
</reference>
<dbReference type="Proteomes" id="UP000075902">
    <property type="component" value="Unassembled WGS sequence"/>
</dbReference>
<evidence type="ECO:0000313" key="5">
    <source>
        <dbReference type="Proteomes" id="UP000075902"/>
    </source>
</evidence>
<dbReference type="STRING" id="34690.A0A182TCW3"/>
<dbReference type="Gene3D" id="3.40.50.300">
    <property type="entry name" value="P-loop containing nucleotide triphosphate hydrolases"/>
    <property type="match status" value="2"/>
</dbReference>
<dbReference type="EnsemblMetazoa" id="AMEC000044-RA">
    <property type="protein sequence ID" value="AMEC000044-PA"/>
    <property type="gene ID" value="AMEC000044"/>
</dbReference>
<dbReference type="PANTHER" id="PTHR10887:SF495">
    <property type="entry name" value="HELICASE SENATAXIN ISOFORM X1-RELATED"/>
    <property type="match status" value="1"/>
</dbReference>
<feature type="region of interest" description="Disordered" evidence="1">
    <location>
        <begin position="371"/>
        <end position="416"/>
    </location>
</feature>
<dbReference type="InterPro" id="IPR041677">
    <property type="entry name" value="DNA2/NAM7_AAA_11"/>
</dbReference>
<dbReference type="InterPro" id="IPR027417">
    <property type="entry name" value="P-loop_NTPase"/>
</dbReference>
<dbReference type="InterPro" id="IPR047187">
    <property type="entry name" value="SF1_C_Upf1"/>
</dbReference>
<dbReference type="SUPFAM" id="SSF52540">
    <property type="entry name" value="P-loop containing nucleoside triphosphate hydrolases"/>
    <property type="match status" value="1"/>
</dbReference>
<accession>A0A182TCW3</accession>
<dbReference type="VEuPathDB" id="VectorBase:AMEC000044"/>
<evidence type="ECO:0000259" key="3">
    <source>
        <dbReference type="Pfam" id="PF13087"/>
    </source>
</evidence>
<dbReference type="PANTHER" id="PTHR10887">
    <property type="entry name" value="DNA2/NAM7 HELICASE FAMILY"/>
    <property type="match status" value="1"/>
</dbReference>
<feature type="region of interest" description="Disordered" evidence="1">
    <location>
        <begin position="1"/>
        <end position="311"/>
    </location>
</feature>
<name>A0A182TCW3_9DIPT</name>
<feature type="compositionally biased region" description="Polar residues" evidence="1">
    <location>
        <begin position="87"/>
        <end position="183"/>
    </location>
</feature>
<feature type="compositionally biased region" description="Low complexity" evidence="1">
    <location>
        <begin position="404"/>
        <end position="416"/>
    </location>
</feature>
<sequence length="1299" mass="146223">HHHHHKKHRSSSSRSSEEESVAVQREDAGKESSLKVVLKRNSTDAKWDVIEAKMVDAKKPSRHTTESSKESKRDAGDAKKLHRHTTESIASTSLPVVEPISSSSKHSKEPTPSSSRHTINGPSTSAARHTHEPTPSTSSKHTKEPTPSTSRHTNGPVASTSRHTAESMPSTSRQSYEPATPSTSKHRDSVTEPERNRPAIDDKTKKPPQQKQPEEEPNRLKNRRHSVANWTEIGPHRPSGTIEIAMPEKPKPPSKEASAGPLWMQQMATAKPAVAGENGSSNATIAPEESTAASAPKSNLKRRGSVSSVGEVQAMIQKKLKRRYSVSDRNVFDFQPVKVSKDQKEQRKSRLIQINEKKKQQERQGPVMLFEPQPLGRKTGTTKPKVKFTPNNRGSFLTAPVPLPSTSRAPSTSRPAATDESIVCTQSTTLEQLPNVNGAEEEVIDMRPKKLTFQSVARVSNVDRPVKIRKKQPLQGILKSYDKPNSENPAPKKSVTIRLELNKTRYIENCLDKSESPPPEKEQPEPKLPQKEIQEQILWQELDLLAEVLEWPTKWLQQQESELLANGPFASEGKLLPKLDNYDTYESFRNFHLPFLKRELWQEIYTCAKVAKSFLPLHDVTVGKAEHVELCKLFCKVRINTHGKDFFPLFDFGIVEYHSLLGHRSSLFVSVRAQNKDDSVPLRDSNGVQQQPGLAFVLTLYAAGRELEGLRSGRHFVYRPLARVHLYMRRCNAISLLEHSPLLPNIICPATNRAKLEEIDRRLQQRPEMRTNVARHMEAGALNPGQMEIVSAVLDECQCWEEPTISLIQGPPGTGKSRVIGNLVLELMRLGHKSKERMRVLVCASSNTAVDVIVKNLMKLQQRKAANEQFKLVRTGTRSKVDQECAPVFIDKLVQEEVNRQNRLPDARKNDGTLQNIERERNVLANRIKMAQAELSSGRSVNMEMLKVMKRKLHSLEEVLNPGGTSSASATTDGRKKQEIKARICILQGADIVCTTLGSCSTLASYCTNLRFSVCIIDEATQCTELCSLLPLQYHLSKMVLVGDINQLPATVLDQQCIDAGFRASLFSRLYQSYADAGGQPPEDGLKMLKTQYRMHPKICHWPNRYFYGGQLKNATCTEAMRKTIPLKPYMVISLCYDQELTQAQYEIYNKDEILFVVELMKQVVRCCDKHASFAIITPYARHKEEMIQSLRSTQLKRVEVHSIDSVQGKEFDVVIISLARSNGAGFLNNPERINVAMTRARQCLVLCGNFASLKHKAVWSSLLEDAEKRKVYYHLEEHDAQVDGQQMVKNIMERLRMT</sequence>
<dbReference type="Pfam" id="PF13086">
    <property type="entry name" value="AAA_11"/>
    <property type="match status" value="1"/>
</dbReference>
<dbReference type="Pfam" id="PF13087">
    <property type="entry name" value="AAA_12"/>
    <property type="match status" value="1"/>
</dbReference>
<feature type="region of interest" description="Disordered" evidence="1">
    <location>
        <begin position="509"/>
        <end position="529"/>
    </location>
</feature>
<reference evidence="5" key="1">
    <citation type="submission" date="2014-01" db="EMBL/GenBank/DDBJ databases">
        <title>The Genome Sequence of Anopheles melas CM1001059_A (V2).</title>
        <authorList>
            <consortium name="The Broad Institute Genomics Platform"/>
            <person name="Neafsey D.E."/>
            <person name="Besansky N."/>
            <person name="Howell P."/>
            <person name="Walton C."/>
            <person name="Young S.K."/>
            <person name="Zeng Q."/>
            <person name="Gargeya S."/>
            <person name="Fitzgerald M."/>
            <person name="Haas B."/>
            <person name="Abouelleil A."/>
            <person name="Allen A.W."/>
            <person name="Alvarado L."/>
            <person name="Arachchi H.M."/>
            <person name="Berlin A.M."/>
            <person name="Chapman S.B."/>
            <person name="Gainer-Dewar J."/>
            <person name="Goldberg J."/>
            <person name="Griggs A."/>
            <person name="Gujja S."/>
            <person name="Hansen M."/>
            <person name="Howarth C."/>
            <person name="Imamovic A."/>
            <person name="Ireland A."/>
            <person name="Larimer J."/>
            <person name="McCowan C."/>
            <person name="Murphy C."/>
            <person name="Pearson M."/>
            <person name="Poon T.W."/>
            <person name="Priest M."/>
            <person name="Roberts A."/>
            <person name="Saif S."/>
            <person name="Shea T."/>
            <person name="Sisk P."/>
            <person name="Sykes S."/>
            <person name="Wortman J."/>
            <person name="Nusbaum C."/>
            <person name="Birren B."/>
        </authorList>
    </citation>
    <scope>NUCLEOTIDE SEQUENCE [LARGE SCALE GENOMIC DNA]</scope>
    <source>
        <strain evidence="5">CM1001059</strain>
    </source>
</reference>
<proteinExistence type="predicted"/>
<dbReference type="GO" id="GO:0004386">
    <property type="term" value="F:helicase activity"/>
    <property type="evidence" value="ECO:0007669"/>
    <property type="project" value="InterPro"/>
</dbReference>
<evidence type="ECO:0008006" key="6">
    <source>
        <dbReference type="Google" id="ProtNLM"/>
    </source>
</evidence>
<dbReference type="FunFam" id="3.40.50.300:FF:001576">
    <property type="entry name" value="tRNA-splicing endonuclease, putative"/>
    <property type="match status" value="1"/>
</dbReference>
<feature type="compositionally biased region" description="Basic residues" evidence="1">
    <location>
        <begin position="1"/>
        <end position="11"/>
    </location>
</feature>
<dbReference type="GO" id="GO:0016604">
    <property type="term" value="C:nuclear body"/>
    <property type="evidence" value="ECO:0007669"/>
    <property type="project" value="TreeGrafter"/>
</dbReference>
<organism evidence="4 5">
    <name type="scientific">Anopheles melas</name>
    <dbReference type="NCBI Taxonomy" id="34690"/>
    <lineage>
        <taxon>Eukaryota</taxon>
        <taxon>Metazoa</taxon>
        <taxon>Ecdysozoa</taxon>
        <taxon>Arthropoda</taxon>
        <taxon>Hexapoda</taxon>
        <taxon>Insecta</taxon>
        <taxon>Pterygota</taxon>
        <taxon>Neoptera</taxon>
        <taxon>Endopterygota</taxon>
        <taxon>Diptera</taxon>
        <taxon>Nematocera</taxon>
        <taxon>Culicoidea</taxon>
        <taxon>Culicidae</taxon>
        <taxon>Anophelinae</taxon>
        <taxon>Anopheles</taxon>
    </lineage>
</organism>
<dbReference type="InterPro" id="IPR045055">
    <property type="entry name" value="DNA2/NAM7-like"/>
</dbReference>
<evidence type="ECO:0000313" key="4">
    <source>
        <dbReference type="EnsemblMetazoa" id="AMEC000044-PA"/>
    </source>
</evidence>
<evidence type="ECO:0000259" key="2">
    <source>
        <dbReference type="Pfam" id="PF13086"/>
    </source>
</evidence>
<feature type="domain" description="DNA2/NAM7 helicase helicase" evidence="2">
    <location>
        <begin position="782"/>
        <end position="1053"/>
    </location>
</feature>
<feature type="domain" description="DNA2/NAM7 helicase-like C-terminal" evidence="3">
    <location>
        <begin position="1064"/>
        <end position="1250"/>
    </location>
</feature>